<evidence type="ECO:0000313" key="2">
    <source>
        <dbReference type="Proteomes" id="UP000575068"/>
    </source>
</evidence>
<sequence>MALSRFHYPRSRCWQASAIKVTGAFIGHELADHSFPYRLALASRLLTEAPVGYNAKTALDLLLEGR</sequence>
<protein>
    <submittedName>
        <fullName evidence="1">Uncharacterized protein</fullName>
    </submittedName>
</protein>
<dbReference type="AlphaFoldDB" id="A0A840HRI5"/>
<evidence type="ECO:0000313" key="1">
    <source>
        <dbReference type="EMBL" id="MBB4640166.1"/>
    </source>
</evidence>
<dbReference type="EMBL" id="JACHOV010000002">
    <property type="protein sequence ID" value="MBB4640166.1"/>
    <property type="molecule type" value="Genomic_DNA"/>
</dbReference>
<gene>
    <name evidence="1" type="ORF">HNQ99_000454</name>
</gene>
<name>A0A840HRI5_9SPHN</name>
<proteinExistence type="predicted"/>
<reference evidence="1 2" key="1">
    <citation type="submission" date="2020-08" db="EMBL/GenBank/DDBJ databases">
        <title>Genomic Encyclopedia of Type Strains, Phase IV (KMG-IV): sequencing the most valuable type-strain genomes for metagenomic binning, comparative biology and taxonomic classification.</title>
        <authorList>
            <person name="Goeker M."/>
        </authorList>
    </citation>
    <scope>NUCLEOTIDE SEQUENCE [LARGE SCALE GENOMIC DNA]</scope>
    <source>
        <strain evidence="1 2">DSM 7465</strain>
    </source>
</reference>
<comment type="caution">
    <text evidence="1">The sequence shown here is derived from an EMBL/GenBank/DDBJ whole genome shotgun (WGS) entry which is preliminary data.</text>
</comment>
<accession>A0A840HRI5</accession>
<keyword evidence="2" id="KW-1185">Reference proteome</keyword>
<organism evidence="1 2">
    <name type="scientific">Rhizorhapis suberifaciens</name>
    <name type="common">corky root of lettuce</name>
    <dbReference type="NCBI Taxonomy" id="13656"/>
    <lineage>
        <taxon>Bacteria</taxon>
        <taxon>Pseudomonadati</taxon>
        <taxon>Pseudomonadota</taxon>
        <taxon>Alphaproteobacteria</taxon>
        <taxon>Sphingomonadales</taxon>
        <taxon>Sphingomonadaceae</taxon>
        <taxon>Rhizorhapis</taxon>
    </lineage>
</organism>
<dbReference type="Proteomes" id="UP000575068">
    <property type="component" value="Unassembled WGS sequence"/>
</dbReference>